<feature type="region of interest" description="Disordered" evidence="1">
    <location>
        <begin position="62"/>
        <end position="85"/>
    </location>
</feature>
<evidence type="ECO:0000313" key="2">
    <source>
        <dbReference type="EMBL" id="QQP50510.1"/>
    </source>
</evidence>
<sequence length="157" mass="17285">MSSHIHPVEDEDGPEFTEFGVKINKLRLTFKLRRRMRRPHQSAPSNEDPALMSDLSDTLLRSLDLDSSPRSRIPIASSNSSNANMEFTGFYNATTSSGSSGYGGSLSLGSEIYSEVYSEDPPPLPPRQGNIPRAPARPPYPASLVRVIQEIAEPITR</sequence>
<accession>A0A7T8HIJ7</accession>
<dbReference type="AlphaFoldDB" id="A0A7T8HIJ7"/>
<organism evidence="2 3">
    <name type="scientific">Caligus rogercresseyi</name>
    <name type="common">Sea louse</name>
    <dbReference type="NCBI Taxonomy" id="217165"/>
    <lineage>
        <taxon>Eukaryota</taxon>
        <taxon>Metazoa</taxon>
        <taxon>Ecdysozoa</taxon>
        <taxon>Arthropoda</taxon>
        <taxon>Crustacea</taxon>
        <taxon>Multicrustacea</taxon>
        <taxon>Hexanauplia</taxon>
        <taxon>Copepoda</taxon>
        <taxon>Siphonostomatoida</taxon>
        <taxon>Caligidae</taxon>
        <taxon>Caligus</taxon>
    </lineage>
</organism>
<proteinExistence type="predicted"/>
<dbReference type="Proteomes" id="UP000595437">
    <property type="component" value="Chromosome 7"/>
</dbReference>
<feature type="compositionally biased region" description="Low complexity" evidence="1">
    <location>
        <begin position="70"/>
        <end position="83"/>
    </location>
</feature>
<protein>
    <submittedName>
        <fullName evidence="2">Uncharacterized protein</fullName>
    </submittedName>
</protein>
<feature type="region of interest" description="Disordered" evidence="1">
    <location>
        <begin position="116"/>
        <end position="139"/>
    </location>
</feature>
<name>A0A7T8HIJ7_CALRO</name>
<evidence type="ECO:0000313" key="3">
    <source>
        <dbReference type="Proteomes" id="UP000595437"/>
    </source>
</evidence>
<dbReference type="EMBL" id="CP045896">
    <property type="protein sequence ID" value="QQP50510.1"/>
    <property type="molecule type" value="Genomic_DNA"/>
</dbReference>
<keyword evidence="3" id="KW-1185">Reference proteome</keyword>
<feature type="region of interest" description="Disordered" evidence="1">
    <location>
        <begin position="35"/>
        <end position="54"/>
    </location>
</feature>
<reference evidence="3" key="1">
    <citation type="submission" date="2021-01" db="EMBL/GenBank/DDBJ databases">
        <title>Caligus Genome Assembly.</title>
        <authorList>
            <person name="Gallardo-Escarate C."/>
        </authorList>
    </citation>
    <scope>NUCLEOTIDE SEQUENCE [LARGE SCALE GENOMIC DNA]</scope>
</reference>
<gene>
    <name evidence="2" type="ORF">FKW44_011528</name>
</gene>
<evidence type="ECO:0000256" key="1">
    <source>
        <dbReference type="SAM" id="MobiDB-lite"/>
    </source>
</evidence>